<dbReference type="PANTHER" id="PTHR16537">
    <property type="entry name" value="SJOEGREN SYNDROME/SCLERODERMA AUTOANTIGEN 1"/>
    <property type="match status" value="1"/>
</dbReference>
<name>A0A3M6U920_POCDA</name>
<accession>A0A3M6U920</accession>
<dbReference type="InterPro" id="IPR009563">
    <property type="entry name" value="SSSCA1"/>
</dbReference>
<evidence type="ECO:0008006" key="4">
    <source>
        <dbReference type="Google" id="ProtNLM"/>
    </source>
</evidence>
<proteinExistence type="predicted"/>
<evidence type="ECO:0000313" key="2">
    <source>
        <dbReference type="EMBL" id="RMX50066.1"/>
    </source>
</evidence>
<evidence type="ECO:0000313" key="3">
    <source>
        <dbReference type="Proteomes" id="UP000275408"/>
    </source>
</evidence>
<dbReference type="AlphaFoldDB" id="A0A3M6U920"/>
<dbReference type="OMA" id="TYCVACQ"/>
<dbReference type="STRING" id="46731.A0A3M6U920"/>
<dbReference type="InterPro" id="IPR051888">
    <property type="entry name" value="UPF0148_domain"/>
</dbReference>
<comment type="caution">
    <text evidence="2">The sequence shown here is derived from an EMBL/GenBank/DDBJ whole genome shotgun (WGS) entry which is preliminary data.</text>
</comment>
<keyword evidence="3" id="KW-1185">Reference proteome</keyword>
<dbReference type="PANTHER" id="PTHR16537:SF1">
    <property type="entry name" value="PROTEIN ZNRD2"/>
    <property type="match status" value="1"/>
</dbReference>
<protein>
    <recommendedName>
        <fullName evidence="4">Sjoegren syndrome/scleroderma autoantigen 1</fullName>
    </recommendedName>
</protein>
<feature type="region of interest" description="Disordered" evidence="1">
    <location>
        <begin position="1"/>
        <end position="21"/>
    </location>
</feature>
<reference evidence="2 3" key="1">
    <citation type="journal article" date="2018" name="Sci. Rep.">
        <title>Comparative analysis of the Pocillopora damicornis genome highlights role of immune system in coral evolution.</title>
        <authorList>
            <person name="Cunning R."/>
            <person name="Bay R.A."/>
            <person name="Gillette P."/>
            <person name="Baker A.C."/>
            <person name="Traylor-Knowles N."/>
        </authorList>
    </citation>
    <scope>NUCLEOTIDE SEQUENCE [LARGE SCALE GENOMIC DNA]</scope>
    <source>
        <strain evidence="2">RSMAS</strain>
        <tissue evidence="2">Whole animal</tissue>
    </source>
</reference>
<sequence length="157" mass="17401">MSRPTMDKHTQERINRTRERSDKISALMGQYLLKGYRMLGSTCDVCGNVLLKYRDQSDYCVACQEVDAQPTDPSDQGGLPVVQPTQQDSHEASRVPSNPVDSSVNKNAVAIATQAVNAKIVWASEALSRCHFIGECQQLCELLKTCAETLKVLKEIQ</sequence>
<gene>
    <name evidence="2" type="ORF">pdam_00002882</name>
</gene>
<organism evidence="2 3">
    <name type="scientific">Pocillopora damicornis</name>
    <name type="common">Cauliflower coral</name>
    <name type="synonym">Millepora damicornis</name>
    <dbReference type="NCBI Taxonomy" id="46731"/>
    <lineage>
        <taxon>Eukaryota</taxon>
        <taxon>Metazoa</taxon>
        <taxon>Cnidaria</taxon>
        <taxon>Anthozoa</taxon>
        <taxon>Hexacorallia</taxon>
        <taxon>Scleractinia</taxon>
        <taxon>Astrocoeniina</taxon>
        <taxon>Pocilloporidae</taxon>
        <taxon>Pocillopora</taxon>
    </lineage>
</organism>
<dbReference type="EMBL" id="RCHS01002011">
    <property type="protein sequence ID" value="RMX50066.1"/>
    <property type="molecule type" value="Genomic_DNA"/>
</dbReference>
<dbReference type="Pfam" id="PF06677">
    <property type="entry name" value="Auto_anti-p27"/>
    <property type="match status" value="1"/>
</dbReference>
<dbReference type="OrthoDB" id="28939at2759"/>
<dbReference type="Proteomes" id="UP000275408">
    <property type="component" value="Unassembled WGS sequence"/>
</dbReference>
<evidence type="ECO:0000256" key="1">
    <source>
        <dbReference type="SAM" id="MobiDB-lite"/>
    </source>
</evidence>
<feature type="region of interest" description="Disordered" evidence="1">
    <location>
        <begin position="68"/>
        <end position="101"/>
    </location>
</feature>